<dbReference type="Pfam" id="PF00480">
    <property type="entry name" value="ROK"/>
    <property type="match status" value="1"/>
</dbReference>
<evidence type="ECO:0000259" key="2">
    <source>
        <dbReference type="Pfam" id="PF12802"/>
    </source>
</evidence>
<dbReference type="RefSeq" id="WP_394848470.1">
    <property type="nucleotide sequence ID" value="NZ_CP089982.1"/>
</dbReference>
<evidence type="ECO:0000256" key="1">
    <source>
        <dbReference type="ARBA" id="ARBA00006479"/>
    </source>
</evidence>
<dbReference type="Gene3D" id="3.30.420.40">
    <property type="match status" value="2"/>
</dbReference>
<dbReference type="CDD" id="cd24076">
    <property type="entry name" value="ASKHA_ATPase_ROK_BsXylR-like"/>
    <property type="match status" value="1"/>
</dbReference>
<evidence type="ECO:0000313" key="4">
    <source>
        <dbReference type="Proteomes" id="UP001379533"/>
    </source>
</evidence>
<dbReference type="InterPro" id="IPR043129">
    <property type="entry name" value="ATPase_NBD"/>
</dbReference>
<dbReference type="SUPFAM" id="SSF46785">
    <property type="entry name" value="Winged helix' DNA-binding domain"/>
    <property type="match status" value="1"/>
</dbReference>
<accession>A0ABZ2KNE1</accession>
<proteinExistence type="inferred from homology"/>
<dbReference type="Gene3D" id="1.10.10.10">
    <property type="entry name" value="Winged helix-like DNA-binding domain superfamily/Winged helix DNA-binding domain"/>
    <property type="match status" value="1"/>
</dbReference>
<organism evidence="3 4">
    <name type="scientific">Pendulispora brunnea</name>
    <dbReference type="NCBI Taxonomy" id="2905690"/>
    <lineage>
        <taxon>Bacteria</taxon>
        <taxon>Pseudomonadati</taxon>
        <taxon>Myxococcota</taxon>
        <taxon>Myxococcia</taxon>
        <taxon>Myxococcales</taxon>
        <taxon>Sorangiineae</taxon>
        <taxon>Pendulisporaceae</taxon>
        <taxon>Pendulispora</taxon>
    </lineage>
</organism>
<dbReference type="InterPro" id="IPR036388">
    <property type="entry name" value="WH-like_DNA-bd_sf"/>
</dbReference>
<dbReference type="PANTHER" id="PTHR18964:SF149">
    <property type="entry name" value="BIFUNCTIONAL UDP-N-ACETYLGLUCOSAMINE 2-EPIMERASE_N-ACETYLMANNOSAMINE KINASE"/>
    <property type="match status" value="1"/>
</dbReference>
<dbReference type="InterPro" id="IPR000835">
    <property type="entry name" value="HTH_MarR-typ"/>
</dbReference>
<name>A0ABZ2KNE1_9BACT</name>
<comment type="similarity">
    <text evidence="1">Belongs to the ROK (NagC/XylR) family.</text>
</comment>
<dbReference type="InterPro" id="IPR036390">
    <property type="entry name" value="WH_DNA-bd_sf"/>
</dbReference>
<feature type="domain" description="HTH marR-type" evidence="2">
    <location>
        <begin position="28"/>
        <end position="69"/>
    </location>
</feature>
<reference evidence="3 4" key="1">
    <citation type="submission" date="2021-12" db="EMBL/GenBank/DDBJ databases">
        <title>Discovery of the Pendulisporaceae a myxobacterial family with distinct sporulation behavior and unique specialized metabolism.</title>
        <authorList>
            <person name="Garcia R."/>
            <person name="Popoff A."/>
            <person name="Bader C.D."/>
            <person name="Loehr J."/>
            <person name="Walesch S."/>
            <person name="Walt C."/>
            <person name="Boldt J."/>
            <person name="Bunk B."/>
            <person name="Haeckl F.J.F.P.J."/>
            <person name="Gunesch A.P."/>
            <person name="Birkelbach J."/>
            <person name="Nuebel U."/>
            <person name="Pietschmann T."/>
            <person name="Bach T."/>
            <person name="Mueller R."/>
        </authorList>
    </citation>
    <scope>NUCLEOTIDE SEQUENCE [LARGE SCALE GENOMIC DNA]</scope>
    <source>
        <strain evidence="3 4">MSr12523</strain>
    </source>
</reference>
<evidence type="ECO:0000313" key="3">
    <source>
        <dbReference type="EMBL" id="WXA97851.1"/>
    </source>
</evidence>
<dbReference type="EMBL" id="CP089982">
    <property type="protein sequence ID" value="WXA97851.1"/>
    <property type="molecule type" value="Genomic_DNA"/>
</dbReference>
<dbReference type="SUPFAM" id="SSF53067">
    <property type="entry name" value="Actin-like ATPase domain"/>
    <property type="match status" value="1"/>
</dbReference>
<sequence length="417" mass="42788">MMAIKAGEQGWGVGPVRHGTMRDRNLALVLDQVVRHQRITRARLAEVTGFTKTTVSNLLAVLVDAGLVREGGIVYDAERRGRPGTAISVHGAGAAGLGLEINVDYLAACVVDLARRVRYRHVVAADHRGRSPEAVVEALARLAEEALASASHQGLSVAGATVALPGLLDRERGVLRRAPNLGWADVPLQKLLHEGLPGLRLPVEYDNEANLAALGELWFGAGTQLGDFVHVSGEIGIGAGIVVDGKVFRGAHGFAGELGHIVVEPGGARCGCGARGCLEQTAGQEAILRAAGLDAVAVTSAASPGGSTAVLLDRLAKGDERAHTAVRRAGKALGTTLAAVVNLFDPDAIVLGGIFSPLAPWAKASIEKALAKNAGTLRDALPPLVVSELAGGAAVLGAAGSVASRVTADPALLLEES</sequence>
<gene>
    <name evidence="3" type="ORF">LZC95_13535</name>
</gene>
<dbReference type="PANTHER" id="PTHR18964">
    <property type="entry name" value="ROK (REPRESSOR, ORF, KINASE) FAMILY"/>
    <property type="match status" value="1"/>
</dbReference>
<protein>
    <submittedName>
        <fullName evidence="3">ROK family transcriptional regulator</fullName>
    </submittedName>
</protein>
<dbReference type="InterPro" id="IPR000600">
    <property type="entry name" value="ROK"/>
</dbReference>
<dbReference type="Proteomes" id="UP001379533">
    <property type="component" value="Chromosome"/>
</dbReference>
<dbReference type="Pfam" id="PF12802">
    <property type="entry name" value="MarR_2"/>
    <property type="match status" value="1"/>
</dbReference>
<keyword evidence="4" id="KW-1185">Reference proteome</keyword>